<gene>
    <name evidence="1" type="ORF">RJT34_32113</name>
</gene>
<keyword evidence="2" id="KW-1185">Reference proteome</keyword>
<name>A0AAN9I480_CLITE</name>
<organism evidence="1 2">
    <name type="scientific">Clitoria ternatea</name>
    <name type="common">Butterfly pea</name>
    <dbReference type="NCBI Taxonomy" id="43366"/>
    <lineage>
        <taxon>Eukaryota</taxon>
        <taxon>Viridiplantae</taxon>
        <taxon>Streptophyta</taxon>
        <taxon>Embryophyta</taxon>
        <taxon>Tracheophyta</taxon>
        <taxon>Spermatophyta</taxon>
        <taxon>Magnoliopsida</taxon>
        <taxon>eudicotyledons</taxon>
        <taxon>Gunneridae</taxon>
        <taxon>Pentapetalae</taxon>
        <taxon>rosids</taxon>
        <taxon>fabids</taxon>
        <taxon>Fabales</taxon>
        <taxon>Fabaceae</taxon>
        <taxon>Papilionoideae</taxon>
        <taxon>50 kb inversion clade</taxon>
        <taxon>NPAAA clade</taxon>
        <taxon>indigoferoid/millettioid clade</taxon>
        <taxon>Phaseoleae</taxon>
        <taxon>Clitoria</taxon>
    </lineage>
</organism>
<dbReference type="AlphaFoldDB" id="A0AAN9I480"/>
<proteinExistence type="predicted"/>
<dbReference type="EMBL" id="JAYKXN010000008">
    <property type="protein sequence ID" value="KAK7264504.1"/>
    <property type="molecule type" value="Genomic_DNA"/>
</dbReference>
<evidence type="ECO:0000313" key="1">
    <source>
        <dbReference type="EMBL" id="KAK7264504.1"/>
    </source>
</evidence>
<sequence length="181" mass="19256">MLAYQDCINEDGMADGMGADGAVRKHSSFSLVLHEASASSPSPSSPSSSFSSTQRCVEPEWSCLVMVNSVAVCNHVGQHGAVFWRLVPPLLPIVDEAVCGSVGSLCQQRRVPCFSTDLVGELLQRNLCLTLLWLECRAEAAVAGPSGHVTPGSFIQVRGLCISNAWLMDGFPGDMIVLCCV</sequence>
<reference evidence="1 2" key="1">
    <citation type="submission" date="2024-01" db="EMBL/GenBank/DDBJ databases">
        <title>The genomes of 5 underutilized Papilionoideae crops provide insights into root nodulation and disease resistance.</title>
        <authorList>
            <person name="Yuan L."/>
        </authorList>
    </citation>
    <scope>NUCLEOTIDE SEQUENCE [LARGE SCALE GENOMIC DNA]</scope>
    <source>
        <strain evidence="1">LY-2023</strain>
        <tissue evidence="1">Leaf</tissue>
    </source>
</reference>
<protein>
    <submittedName>
        <fullName evidence="1">Uncharacterized protein</fullName>
    </submittedName>
</protein>
<evidence type="ECO:0000313" key="2">
    <source>
        <dbReference type="Proteomes" id="UP001359559"/>
    </source>
</evidence>
<accession>A0AAN9I480</accession>
<dbReference type="Proteomes" id="UP001359559">
    <property type="component" value="Unassembled WGS sequence"/>
</dbReference>
<comment type="caution">
    <text evidence="1">The sequence shown here is derived from an EMBL/GenBank/DDBJ whole genome shotgun (WGS) entry which is preliminary data.</text>
</comment>